<gene>
    <name evidence="2" type="ORF">RIEGSTA812A_PEG_1248</name>
</gene>
<evidence type="ECO:0000313" key="2">
    <source>
        <dbReference type="EMBL" id="VBB69775.1"/>
    </source>
</evidence>
<dbReference type="Pfam" id="PF03968">
    <property type="entry name" value="LptD_N"/>
    <property type="match status" value="1"/>
</dbReference>
<proteinExistence type="predicted"/>
<feature type="domain" description="Organic solvent tolerance-like N-terminal" evidence="1">
    <location>
        <begin position="53"/>
        <end position="154"/>
    </location>
</feature>
<organism evidence="2">
    <name type="scientific">invertebrate metagenome</name>
    <dbReference type="NCBI Taxonomy" id="1711999"/>
    <lineage>
        <taxon>unclassified sequences</taxon>
        <taxon>metagenomes</taxon>
        <taxon>organismal metagenomes</taxon>
    </lineage>
</organism>
<dbReference type="EMBL" id="LR026963">
    <property type="protein sequence ID" value="VBB69775.1"/>
    <property type="molecule type" value="Genomic_DNA"/>
</dbReference>
<dbReference type="AlphaFoldDB" id="A0A484H8A7"/>
<protein>
    <recommendedName>
        <fullName evidence="1">Organic solvent tolerance-like N-terminal domain-containing protein</fullName>
    </recommendedName>
</protein>
<accession>A0A484H8A7</accession>
<dbReference type="Gene3D" id="2.60.450.10">
    <property type="entry name" value="Lipopolysaccharide (LPS) transport protein A like domain"/>
    <property type="match status" value="2"/>
</dbReference>
<reference evidence="2" key="1">
    <citation type="submission" date="2018-10" db="EMBL/GenBank/DDBJ databases">
        <authorList>
            <person name="Gruber-Vodicka H."/>
            <person name="Jaeckle O."/>
        </authorList>
    </citation>
    <scope>NUCLEOTIDE SEQUENCE</scope>
</reference>
<name>A0A484H8A7_9ZZZZ</name>
<evidence type="ECO:0000259" key="1">
    <source>
        <dbReference type="Pfam" id="PF03968"/>
    </source>
</evidence>
<sequence>MIATLQRWVKVLILGTTWLVANSLWTQGKRYEPAAANVGLPTAIQAEQGIKWQRNGRRFTAHGNVRVNHRSMRIGTDTLTASYYDRTMSHTAELDWLQAAGNIRVTSPMGTASGEAADYDVYDQVLCLIGYPAHLETATETLTARKVIEYREEQQVAVARGDVHLVTQEGCVLRADMITADFRRSTQWMQKRIILLEVTGGVRIEMAAAISRGEHALYNAATGLATVMDSVKITSSHNQLQGTRAIINTKSGLSRLYTTAVLGQQARTQGRVKLLLLPNLPNRQIPCGASHVNVNRRSTGP</sequence>
<dbReference type="InterPro" id="IPR005653">
    <property type="entry name" value="OstA-like_N"/>
</dbReference>